<dbReference type="OMA" id="WRAAYHN"/>
<keyword evidence="1 7" id="KW-0547">Nucleotide-binding</keyword>
<dbReference type="FunCoup" id="I2GXD8">
    <property type="interactions" value="191"/>
</dbReference>
<dbReference type="OrthoDB" id="8110916at2759"/>
<dbReference type="PROSITE" id="PS51383">
    <property type="entry name" value="YJEF_C_3"/>
    <property type="match status" value="1"/>
</dbReference>
<evidence type="ECO:0000256" key="6">
    <source>
        <dbReference type="ARBA" id="ARBA00047472"/>
    </source>
</evidence>
<evidence type="ECO:0000313" key="10">
    <source>
        <dbReference type="Proteomes" id="UP000002866"/>
    </source>
</evidence>
<feature type="binding site" evidence="7">
    <location>
        <position position="248"/>
    </location>
    <ligand>
        <name>(6S)-NADPHX</name>
        <dbReference type="ChEBI" id="CHEBI:64076"/>
    </ligand>
</feature>
<evidence type="ECO:0000313" key="9">
    <source>
        <dbReference type="EMBL" id="CCH58790.1"/>
    </source>
</evidence>
<evidence type="ECO:0000259" key="8">
    <source>
        <dbReference type="PROSITE" id="PS51383"/>
    </source>
</evidence>
<evidence type="ECO:0000256" key="7">
    <source>
        <dbReference type="HAMAP-Rule" id="MF_03157"/>
    </source>
</evidence>
<feature type="binding site" evidence="7">
    <location>
        <begin position="180"/>
        <end position="186"/>
    </location>
    <ligand>
        <name>(6S)-NADPHX</name>
        <dbReference type="ChEBI" id="CHEBI:64076"/>
    </ligand>
</feature>
<dbReference type="GO" id="GO:0005737">
    <property type="term" value="C:cytoplasm"/>
    <property type="evidence" value="ECO:0007669"/>
    <property type="project" value="UniProtKB-SubCell"/>
</dbReference>
<name>I2GXD8_HENB6</name>
<dbReference type="PROSITE" id="PS01050">
    <property type="entry name" value="YJEF_C_2"/>
    <property type="match status" value="1"/>
</dbReference>
<dbReference type="InterPro" id="IPR000631">
    <property type="entry name" value="CARKD"/>
</dbReference>
<dbReference type="InterPro" id="IPR017953">
    <property type="entry name" value="Carbohydrate_kinase_pred_CS"/>
</dbReference>
<proteinExistence type="inferred from homology"/>
<dbReference type="RefSeq" id="XP_004178309.1">
    <property type="nucleotide sequence ID" value="XM_004178261.1"/>
</dbReference>
<dbReference type="SUPFAM" id="SSF53613">
    <property type="entry name" value="Ribokinase-like"/>
    <property type="match status" value="1"/>
</dbReference>
<protein>
    <recommendedName>
        <fullName evidence="7">ATP-dependent (S)-NAD(P)H-hydrate dehydratase</fullName>
        <ecNumber evidence="7">4.2.1.93</ecNumber>
    </recommendedName>
    <alternativeName>
        <fullName evidence="7">ATP-dependent NAD(P)HX dehydratase</fullName>
    </alternativeName>
</protein>
<comment type="similarity">
    <text evidence="7">Belongs to the NnrD/CARKD family.</text>
</comment>
<dbReference type="Proteomes" id="UP000002866">
    <property type="component" value="Chromosome 1"/>
</dbReference>
<organism evidence="9 10">
    <name type="scientific">Henningerozyma blattae (strain ATCC 34711 / CBS 6284 / DSM 70876 / NBRC 10599 / NRRL Y-10934 / UCD 77-7)</name>
    <name type="common">Yeast</name>
    <name type="synonym">Tetrapisispora blattae</name>
    <dbReference type="NCBI Taxonomy" id="1071380"/>
    <lineage>
        <taxon>Eukaryota</taxon>
        <taxon>Fungi</taxon>
        <taxon>Dikarya</taxon>
        <taxon>Ascomycota</taxon>
        <taxon>Saccharomycotina</taxon>
        <taxon>Saccharomycetes</taxon>
        <taxon>Saccharomycetales</taxon>
        <taxon>Saccharomycetaceae</taxon>
        <taxon>Henningerozyma</taxon>
    </lineage>
</organism>
<dbReference type="GO" id="GO:0046496">
    <property type="term" value="P:nicotinamide nucleotide metabolic process"/>
    <property type="evidence" value="ECO:0007669"/>
    <property type="project" value="UniProtKB-UniRule"/>
</dbReference>
<dbReference type="PANTHER" id="PTHR12592">
    <property type="entry name" value="ATP-DEPENDENT (S)-NAD(P)H-HYDRATE DEHYDRATASE FAMILY MEMBER"/>
    <property type="match status" value="1"/>
</dbReference>
<dbReference type="PANTHER" id="PTHR12592:SF0">
    <property type="entry name" value="ATP-DEPENDENT (S)-NAD(P)H-HYDRATE DEHYDRATASE"/>
    <property type="match status" value="1"/>
</dbReference>
<dbReference type="AlphaFoldDB" id="I2GXD8"/>
<evidence type="ECO:0000256" key="5">
    <source>
        <dbReference type="ARBA" id="ARBA00023239"/>
    </source>
</evidence>
<dbReference type="EMBL" id="HE806316">
    <property type="protein sequence ID" value="CCH58790.1"/>
    <property type="molecule type" value="Genomic_DNA"/>
</dbReference>
<feature type="binding site" evidence="7">
    <location>
        <begin position="215"/>
        <end position="219"/>
    </location>
    <ligand>
        <name>ATP</name>
        <dbReference type="ChEBI" id="CHEBI:30616"/>
    </ligand>
</feature>
<keyword evidence="4 7" id="KW-0520">NAD</keyword>
<keyword evidence="3" id="KW-0521">NADP</keyword>
<evidence type="ECO:0000256" key="3">
    <source>
        <dbReference type="ARBA" id="ARBA00022857"/>
    </source>
</evidence>
<keyword evidence="7" id="KW-0963">Cytoplasm</keyword>
<dbReference type="EC" id="4.2.1.93" evidence="7"/>
<dbReference type="KEGG" id="tbl:TBLA_0A10100"/>
<dbReference type="GO" id="GO:0005524">
    <property type="term" value="F:ATP binding"/>
    <property type="evidence" value="ECO:0007669"/>
    <property type="project" value="UniProtKB-KW"/>
</dbReference>
<dbReference type="HAMAP" id="MF_01965">
    <property type="entry name" value="NADHX_dehydratase"/>
    <property type="match status" value="1"/>
</dbReference>
<keyword evidence="5 7" id="KW-0456">Lyase</keyword>
<dbReference type="Pfam" id="PF01256">
    <property type="entry name" value="Carb_kinase"/>
    <property type="match status" value="1"/>
</dbReference>
<sequence length="338" mass="36432">MANRLPSLSHKQLLALAQKELIPPLSSTLHKGQAGRVCIIGGSRDYTGAPYFCARATALMGMDLVHVVCPPAAAPVIKGYSPDLMVHPILGISAESTSPGDISAELISLLQRMHAICVGPGLGRDAIARSDLLAILRHVVHSHDLGVVLDADALWFLAEDAEIRGLVSQMHKGQLVLTPNIIEARRIAKAVTKQDCNNTAGRIIASQFKCVVIEKGAADHVHYPDNNSTRDITCRVEGSLKRVGGQGDTLAGAVLAMIAYSRCMEERQAGPDLPQDKQPLTLTEQTVVASYAACSVARECSRRAFSRYGRAMQTSNLSHEVGAVFHDLLEREFDESEI</sequence>
<feature type="binding site" evidence="7">
    <location>
        <position position="121"/>
    </location>
    <ligand>
        <name>(6S)-NADPHX</name>
        <dbReference type="ChEBI" id="CHEBI:64076"/>
    </ligand>
</feature>
<dbReference type="eggNOG" id="KOG3974">
    <property type="taxonomic scope" value="Eukaryota"/>
</dbReference>
<dbReference type="STRING" id="1071380.I2GXD8"/>
<comment type="function">
    <text evidence="7">Catalyzes the dehydration of the S-form of NAD(P)HX at the expense of ATP, which is converted to ADP. Together with NAD(P)HX epimerase, which catalyzes the epimerization of the S- and R-forms, the enzyme allows the repair of both epimers of NAD(P)HX, a damaged form of NAD(P)H that is a result of enzymatic or heat-dependent hydration.</text>
</comment>
<keyword evidence="10" id="KW-1185">Reference proteome</keyword>
<dbReference type="GeneID" id="14493560"/>
<dbReference type="Gene3D" id="3.40.1190.20">
    <property type="match status" value="1"/>
</dbReference>
<dbReference type="CDD" id="cd01171">
    <property type="entry name" value="YXKO-related"/>
    <property type="match status" value="1"/>
</dbReference>
<dbReference type="InParanoid" id="I2GXD8"/>
<reference evidence="9 10" key="1">
    <citation type="journal article" date="2011" name="Proc. Natl. Acad. Sci. U.S.A.">
        <title>Evolutionary erosion of yeast sex chromosomes by mating-type switching accidents.</title>
        <authorList>
            <person name="Gordon J.L."/>
            <person name="Armisen D."/>
            <person name="Proux-Wera E."/>
            <person name="Oheigeartaigh S.S."/>
            <person name="Byrne K.P."/>
            <person name="Wolfe K.H."/>
        </authorList>
    </citation>
    <scope>NUCLEOTIDE SEQUENCE [LARGE SCALE GENOMIC DNA]</scope>
    <source>
        <strain evidence="10">ATCC 34711 / CBS 6284 / DSM 70876 / NBRC 10599 / NRRL Y-10934 / UCD 77-7</strain>
    </source>
</reference>
<dbReference type="NCBIfam" id="TIGR00196">
    <property type="entry name" value="yjeF_cterm"/>
    <property type="match status" value="1"/>
</dbReference>
<evidence type="ECO:0000256" key="1">
    <source>
        <dbReference type="ARBA" id="ARBA00022741"/>
    </source>
</evidence>
<comment type="subcellular location">
    <subcellularLocation>
        <location evidence="7">Cytoplasm</location>
    </subcellularLocation>
</comment>
<keyword evidence="7" id="KW-0597">Phosphoprotein</keyword>
<accession>I2GXD8</accession>
<gene>
    <name evidence="9" type="primary">TBLA0A10100</name>
    <name evidence="9" type="ORF">TBLA_0A10100</name>
</gene>
<dbReference type="GO" id="GO:0110051">
    <property type="term" value="P:metabolite repair"/>
    <property type="evidence" value="ECO:0007669"/>
    <property type="project" value="TreeGrafter"/>
</dbReference>
<comment type="catalytic activity">
    <reaction evidence="7">
        <text>(6S)-NADHX + ATP = ADP + phosphate + NADH + H(+)</text>
        <dbReference type="Rhea" id="RHEA:19017"/>
        <dbReference type="ChEBI" id="CHEBI:15378"/>
        <dbReference type="ChEBI" id="CHEBI:30616"/>
        <dbReference type="ChEBI" id="CHEBI:43474"/>
        <dbReference type="ChEBI" id="CHEBI:57945"/>
        <dbReference type="ChEBI" id="CHEBI:64074"/>
        <dbReference type="ChEBI" id="CHEBI:456216"/>
        <dbReference type="EC" id="4.2.1.93"/>
    </reaction>
</comment>
<feature type="domain" description="YjeF C-terminal" evidence="8">
    <location>
        <begin position="14"/>
        <end position="328"/>
    </location>
</feature>
<evidence type="ECO:0000256" key="2">
    <source>
        <dbReference type="ARBA" id="ARBA00022840"/>
    </source>
</evidence>
<comment type="catalytic activity">
    <reaction evidence="6 7">
        <text>(6S)-NADPHX + ATP = ADP + phosphate + NADPH + H(+)</text>
        <dbReference type="Rhea" id="RHEA:32231"/>
        <dbReference type="ChEBI" id="CHEBI:15378"/>
        <dbReference type="ChEBI" id="CHEBI:30616"/>
        <dbReference type="ChEBI" id="CHEBI:43474"/>
        <dbReference type="ChEBI" id="CHEBI:57783"/>
        <dbReference type="ChEBI" id="CHEBI:64076"/>
        <dbReference type="ChEBI" id="CHEBI:456216"/>
        <dbReference type="EC" id="4.2.1.93"/>
    </reaction>
</comment>
<comment type="cofactor">
    <cofactor evidence="7">
        <name>Mg(2+)</name>
        <dbReference type="ChEBI" id="CHEBI:18420"/>
    </cofactor>
</comment>
<dbReference type="InterPro" id="IPR029056">
    <property type="entry name" value="Ribokinase-like"/>
</dbReference>
<dbReference type="HOGENOM" id="CLU_030651_3_0_1"/>
<dbReference type="GO" id="GO:0047453">
    <property type="term" value="F:ATP-dependent NAD(P)H-hydrate dehydratase activity"/>
    <property type="evidence" value="ECO:0007669"/>
    <property type="project" value="UniProtKB-UniRule"/>
</dbReference>
<keyword evidence="2 7" id="KW-0067">ATP-binding</keyword>
<evidence type="ECO:0000256" key="4">
    <source>
        <dbReference type="ARBA" id="ARBA00023027"/>
    </source>
</evidence>
<feature type="binding site" evidence="7">
    <location>
        <begin position="238"/>
        <end position="247"/>
    </location>
    <ligand>
        <name>ATP</name>
        <dbReference type="ChEBI" id="CHEBI:30616"/>
    </ligand>
</feature>